<sequence length="81" mass="8971">MTSHLRELSELSIATHRNGDDAPQSERSTRGSSPPSGTPSPELNLWVNSPTLTCLSPYRRRQVSEDPSSEFHEAFVFGART</sequence>
<evidence type="ECO:0000313" key="3">
    <source>
        <dbReference type="Proteomes" id="UP000314294"/>
    </source>
</evidence>
<feature type="region of interest" description="Disordered" evidence="1">
    <location>
        <begin position="61"/>
        <end position="81"/>
    </location>
</feature>
<evidence type="ECO:0000313" key="2">
    <source>
        <dbReference type="EMBL" id="TNN51045.1"/>
    </source>
</evidence>
<evidence type="ECO:0000256" key="1">
    <source>
        <dbReference type="SAM" id="MobiDB-lite"/>
    </source>
</evidence>
<comment type="caution">
    <text evidence="2">The sequence shown here is derived from an EMBL/GenBank/DDBJ whole genome shotgun (WGS) entry which is preliminary data.</text>
</comment>
<accession>A0A4Z2GD36</accession>
<keyword evidence="3" id="KW-1185">Reference proteome</keyword>
<feature type="region of interest" description="Disordered" evidence="1">
    <location>
        <begin position="1"/>
        <end position="46"/>
    </location>
</feature>
<organism evidence="2 3">
    <name type="scientific">Liparis tanakae</name>
    <name type="common">Tanaka's snailfish</name>
    <dbReference type="NCBI Taxonomy" id="230148"/>
    <lineage>
        <taxon>Eukaryota</taxon>
        <taxon>Metazoa</taxon>
        <taxon>Chordata</taxon>
        <taxon>Craniata</taxon>
        <taxon>Vertebrata</taxon>
        <taxon>Euteleostomi</taxon>
        <taxon>Actinopterygii</taxon>
        <taxon>Neopterygii</taxon>
        <taxon>Teleostei</taxon>
        <taxon>Neoteleostei</taxon>
        <taxon>Acanthomorphata</taxon>
        <taxon>Eupercaria</taxon>
        <taxon>Perciformes</taxon>
        <taxon>Cottioidei</taxon>
        <taxon>Cottales</taxon>
        <taxon>Liparidae</taxon>
        <taxon>Liparis</taxon>
    </lineage>
</organism>
<reference evidence="2 3" key="1">
    <citation type="submission" date="2019-03" db="EMBL/GenBank/DDBJ databases">
        <title>First draft genome of Liparis tanakae, snailfish: a comprehensive survey of snailfish specific genes.</title>
        <authorList>
            <person name="Kim W."/>
            <person name="Song I."/>
            <person name="Jeong J.-H."/>
            <person name="Kim D."/>
            <person name="Kim S."/>
            <person name="Ryu S."/>
            <person name="Song J.Y."/>
            <person name="Lee S.K."/>
        </authorList>
    </citation>
    <scope>NUCLEOTIDE SEQUENCE [LARGE SCALE GENOMIC DNA]</scope>
    <source>
        <tissue evidence="2">Muscle</tissue>
    </source>
</reference>
<dbReference type="AlphaFoldDB" id="A0A4Z2GD36"/>
<dbReference type="Proteomes" id="UP000314294">
    <property type="component" value="Unassembled WGS sequence"/>
</dbReference>
<protein>
    <submittedName>
        <fullName evidence="2">Uncharacterized protein</fullName>
    </submittedName>
</protein>
<feature type="compositionally biased region" description="Low complexity" evidence="1">
    <location>
        <begin position="30"/>
        <end position="42"/>
    </location>
</feature>
<dbReference type="EMBL" id="SRLO01000597">
    <property type="protein sequence ID" value="TNN51045.1"/>
    <property type="molecule type" value="Genomic_DNA"/>
</dbReference>
<gene>
    <name evidence="2" type="ORF">EYF80_038775</name>
</gene>
<name>A0A4Z2GD36_9TELE</name>
<proteinExistence type="predicted"/>